<dbReference type="CTD" id="8582228"/>
<evidence type="ECO:0000256" key="1">
    <source>
        <dbReference type="SAM" id="Phobius"/>
    </source>
</evidence>
<dbReference type="HOGENOM" id="CLU_403988_0_0_1"/>
<dbReference type="GeneID" id="8582228"/>
<reference evidence="2 3" key="1">
    <citation type="journal article" date="2003" name="PLoS Biol.">
        <title>The genome sequence of Caenorhabditis briggsae: a platform for comparative genomics.</title>
        <authorList>
            <person name="Stein L.D."/>
            <person name="Bao Z."/>
            <person name="Blasiar D."/>
            <person name="Blumenthal T."/>
            <person name="Brent M.R."/>
            <person name="Chen N."/>
            <person name="Chinwalla A."/>
            <person name="Clarke L."/>
            <person name="Clee C."/>
            <person name="Coghlan A."/>
            <person name="Coulson A."/>
            <person name="D'Eustachio P."/>
            <person name="Fitch D.H."/>
            <person name="Fulton L.A."/>
            <person name="Fulton R.E."/>
            <person name="Griffiths-Jones S."/>
            <person name="Harris T.W."/>
            <person name="Hillier L.W."/>
            <person name="Kamath R."/>
            <person name="Kuwabara P.E."/>
            <person name="Mardis E.R."/>
            <person name="Marra M.A."/>
            <person name="Miner T.L."/>
            <person name="Minx P."/>
            <person name="Mullikin J.C."/>
            <person name="Plumb R.W."/>
            <person name="Rogers J."/>
            <person name="Schein J.E."/>
            <person name="Sohrmann M."/>
            <person name="Spieth J."/>
            <person name="Stajich J.E."/>
            <person name="Wei C."/>
            <person name="Willey D."/>
            <person name="Wilson R.K."/>
            <person name="Durbin R."/>
            <person name="Waterston R.H."/>
        </authorList>
    </citation>
    <scope>NUCLEOTIDE SEQUENCE [LARGE SCALE GENOMIC DNA]</scope>
    <source>
        <strain evidence="2 3">AF16</strain>
    </source>
</reference>
<dbReference type="PANTHER" id="PTHR34005:SF7">
    <property type="entry name" value="PROTEIN CBG26726"/>
    <property type="match status" value="1"/>
</dbReference>
<keyword evidence="1" id="KW-0812">Transmembrane</keyword>
<feature type="transmembrane region" description="Helical" evidence="1">
    <location>
        <begin position="12"/>
        <end position="35"/>
    </location>
</feature>
<protein>
    <submittedName>
        <fullName evidence="2">Protein CBG12747</fullName>
    </submittedName>
</protein>
<evidence type="ECO:0000313" key="2">
    <source>
        <dbReference type="EMBL" id="CAP31679.2"/>
    </source>
</evidence>
<dbReference type="RefSeq" id="XP_002640232.2">
    <property type="nucleotide sequence ID" value="XM_002640186.2"/>
</dbReference>
<dbReference type="PANTHER" id="PTHR34005">
    <property type="entry name" value="PROTEIN CBG15054-RELATED"/>
    <property type="match status" value="1"/>
</dbReference>
<reference evidence="2 3" key="2">
    <citation type="journal article" date="2011" name="PLoS Genet.">
        <title>Caenorhabditis briggsae recombinant inbred line genotypes reveal inter-strain incompatibility and the evolution of recombination.</title>
        <authorList>
            <person name="Ross J.A."/>
            <person name="Koboldt D.C."/>
            <person name="Staisch J.E."/>
            <person name="Chamberlin H.M."/>
            <person name="Gupta B.P."/>
            <person name="Miller R.D."/>
            <person name="Baird S.E."/>
            <person name="Haag E.S."/>
        </authorList>
    </citation>
    <scope>NUCLEOTIDE SEQUENCE [LARGE SCALE GENOMIC DNA]</scope>
    <source>
        <strain evidence="2 3">AF16</strain>
    </source>
</reference>
<keyword evidence="1" id="KW-0472">Membrane</keyword>
<dbReference type="Proteomes" id="UP000008549">
    <property type="component" value="Unassembled WGS sequence"/>
</dbReference>
<accession>A8XGH3</accession>
<evidence type="ECO:0000313" key="4">
    <source>
        <dbReference type="WormBase" id="CBG12747"/>
    </source>
</evidence>
<proteinExistence type="predicted"/>
<dbReference type="AlphaFoldDB" id="A8XGH3"/>
<name>A8XGH3_CAEBR</name>
<dbReference type="eggNOG" id="ENOG502THNP">
    <property type="taxonomic scope" value="Eukaryota"/>
</dbReference>
<organism evidence="2 3">
    <name type="scientific">Caenorhabditis briggsae</name>
    <dbReference type="NCBI Taxonomy" id="6238"/>
    <lineage>
        <taxon>Eukaryota</taxon>
        <taxon>Metazoa</taxon>
        <taxon>Ecdysozoa</taxon>
        <taxon>Nematoda</taxon>
        <taxon>Chromadorea</taxon>
        <taxon>Rhabditida</taxon>
        <taxon>Rhabditina</taxon>
        <taxon>Rhabditomorpha</taxon>
        <taxon>Rhabditoidea</taxon>
        <taxon>Rhabditidae</taxon>
        <taxon>Peloderinae</taxon>
        <taxon>Caenorhabditis</taxon>
    </lineage>
</organism>
<evidence type="ECO:0000313" key="3">
    <source>
        <dbReference type="Proteomes" id="UP000008549"/>
    </source>
</evidence>
<keyword evidence="1" id="KW-1133">Transmembrane helix</keyword>
<dbReference type="EMBL" id="HE600940">
    <property type="protein sequence ID" value="CAP31679.2"/>
    <property type="molecule type" value="Genomic_DNA"/>
</dbReference>
<dbReference type="KEGG" id="cbr:CBG_12747"/>
<feature type="transmembrane region" description="Helical" evidence="1">
    <location>
        <begin position="348"/>
        <end position="373"/>
    </location>
</feature>
<gene>
    <name evidence="2 4" type="ORF">CBG12747</name>
    <name evidence="2" type="ORF">CBG_12747</name>
</gene>
<dbReference type="WormBase" id="CBG12747">
    <property type="protein sequence ID" value="CBP47678"/>
    <property type="gene ID" value="WBGene00033649"/>
</dbReference>
<keyword evidence="3" id="KW-1185">Reference proteome</keyword>
<dbReference type="InParanoid" id="A8XGH3"/>
<sequence length="681" mass="79761">MYVGNSADDSNIYQEIVIFGVLLAVLIIILIYAIVRHIKMYLKSFHFQTRNKFPQLPFWLKLGNLQRYREFEHPKFQIYQKHYAKKTWVNSTGQVKEKEKLVILMMRKVLTDVFGITVDARTLPDSTCVISIPMRNFKCSTARPEVFISKNDEVSMTRTFEYQMIGDYRIQVTYYKVRGIEYVAGVCIYIENPYQSIIHYRESIIKKLLNGIEYWSTVNVREESLAIKMMSDNQILMTRSVYGEIKYWKHLGDQKKFQQIEMVNAEMIRPEVQSETFSVKMCQFKKSIVMIERRKGEVVHAEWDPATKNLTFSKCESCSQPDDAPPPSYLTAQNSQKWLPRDDDVQDFLSTMAGSAVMCFFVFCIIIIILRYVQRYFKSKQFKKRTSTPRVPHWLEGNLCGPKLKIWDFTAIPPWRIYTKDYCIQTTNNRGGKTEKDKDVVKKMRKLLGELYDINCDYELFPPSTCIVSCPRKNFQCGSMPGMFVPIHGGPPDSHFEFQMIGDNRIQVAYYVAGGVKYVAGFCVYIENPYQSKYEYNATVIRNLMAQGPDYWSNWNLKEEKIDVVERKEIDRFELVTRNRYGVETNWKLIEDRKRFDPMGRCKNSEFDHMEERDPRSHIPLLTVRTCQTNKEMVMIEENRGKMRHASWNPAARAMEFSDCATCNQIKDDPPPTYVSSVVGI</sequence>